<dbReference type="EMBL" id="GBRH01252909">
    <property type="protein sequence ID" value="JAD44986.1"/>
    <property type="molecule type" value="Transcribed_RNA"/>
</dbReference>
<dbReference type="AlphaFoldDB" id="A0A0A9A1M5"/>
<proteinExistence type="predicted"/>
<reference evidence="1" key="2">
    <citation type="journal article" date="2015" name="Data Brief">
        <title>Shoot transcriptome of the giant reed, Arundo donax.</title>
        <authorList>
            <person name="Barrero R.A."/>
            <person name="Guerrero F.D."/>
            <person name="Moolhuijzen P."/>
            <person name="Goolsby J.A."/>
            <person name="Tidwell J."/>
            <person name="Bellgard S.E."/>
            <person name="Bellgard M.I."/>
        </authorList>
    </citation>
    <scope>NUCLEOTIDE SEQUENCE</scope>
    <source>
        <tissue evidence="1">Shoot tissue taken approximately 20 cm above the soil surface</tissue>
    </source>
</reference>
<accession>A0A0A9A1M5</accession>
<reference evidence="1" key="1">
    <citation type="submission" date="2014-09" db="EMBL/GenBank/DDBJ databases">
        <authorList>
            <person name="Magalhaes I.L.F."/>
            <person name="Oliveira U."/>
            <person name="Santos F.R."/>
            <person name="Vidigal T.H.D.A."/>
            <person name="Brescovit A.D."/>
            <person name="Santos A.J."/>
        </authorList>
    </citation>
    <scope>NUCLEOTIDE SEQUENCE</scope>
    <source>
        <tissue evidence="1">Shoot tissue taken approximately 20 cm above the soil surface</tissue>
    </source>
</reference>
<sequence>MVLPAAINVYNAEDSNQEVKTDTTVDCQTY</sequence>
<name>A0A0A9A1M5_ARUDO</name>
<evidence type="ECO:0000313" key="1">
    <source>
        <dbReference type="EMBL" id="JAD44986.1"/>
    </source>
</evidence>
<protein>
    <submittedName>
        <fullName evidence="1">Uncharacterized protein</fullName>
    </submittedName>
</protein>
<organism evidence="1">
    <name type="scientific">Arundo donax</name>
    <name type="common">Giant reed</name>
    <name type="synonym">Donax arundinaceus</name>
    <dbReference type="NCBI Taxonomy" id="35708"/>
    <lineage>
        <taxon>Eukaryota</taxon>
        <taxon>Viridiplantae</taxon>
        <taxon>Streptophyta</taxon>
        <taxon>Embryophyta</taxon>
        <taxon>Tracheophyta</taxon>
        <taxon>Spermatophyta</taxon>
        <taxon>Magnoliopsida</taxon>
        <taxon>Liliopsida</taxon>
        <taxon>Poales</taxon>
        <taxon>Poaceae</taxon>
        <taxon>PACMAD clade</taxon>
        <taxon>Arundinoideae</taxon>
        <taxon>Arundineae</taxon>
        <taxon>Arundo</taxon>
    </lineage>
</organism>